<sequence>MNPASPVPPSAFRRTGRLTAGMAASAAALLLGTALAPAAAADENSSDNLRHIANVPLEAPVDSVGSDLAFTGDYAIDGNYNGFIVYDISDPESPQVASRVLCEGGQG</sequence>
<gene>
    <name evidence="2" type="ORF">LP52_25290</name>
</gene>
<comment type="caution">
    <text evidence="2">The sequence shown here is derived from an EMBL/GenBank/DDBJ whole genome shotgun (WGS) entry which is preliminary data.</text>
</comment>
<proteinExistence type="predicted"/>
<dbReference type="Proteomes" id="UP000031675">
    <property type="component" value="Unassembled WGS sequence"/>
</dbReference>
<keyword evidence="3" id="KW-1185">Reference proteome</keyword>
<evidence type="ECO:0000256" key="1">
    <source>
        <dbReference type="SAM" id="SignalP"/>
    </source>
</evidence>
<feature type="chain" id="PRO_5002148882" evidence="1">
    <location>
        <begin position="41"/>
        <end position="107"/>
    </location>
</feature>
<dbReference type="STRING" id="183763.LP52_25290"/>
<keyword evidence="1" id="KW-0732">Signal</keyword>
<dbReference type="EMBL" id="JROO01000078">
    <property type="protein sequence ID" value="KIH96393.1"/>
    <property type="molecule type" value="Genomic_DNA"/>
</dbReference>
<feature type="signal peptide" evidence="1">
    <location>
        <begin position="1"/>
        <end position="40"/>
    </location>
</feature>
<accession>A0A0C2FZA1</accession>
<feature type="non-terminal residue" evidence="2">
    <location>
        <position position="107"/>
    </location>
</feature>
<protein>
    <submittedName>
        <fullName evidence="2">Uncharacterized protein</fullName>
    </submittedName>
</protein>
<organism evidence="2 3">
    <name type="scientific">Streptomonospora alba</name>
    <dbReference type="NCBI Taxonomy" id="183763"/>
    <lineage>
        <taxon>Bacteria</taxon>
        <taxon>Bacillati</taxon>
        <taxon>Actinomycetota</taxon>
        <taxon>Actinomycetes</taxon>
        <taxon>Streptosporangiales</taxon>
        <taxon>Nocardiopsidaceae</taxon>
        <taxon>Streptomonospora</taxon>
    </lineage>
</organism>
<dbReference type="AlphaFoldDB" id="A0A0C2FZA1"/>
<evidence type="ECO:0000313" key="2">
    <source>
        <dbReference type="EMBL" id="KIH96393.1"/>
    </source>
</evidence>
<name>A0A0C2FZA1_9ACTN</name>
<reference evidence="3" key="1">
    <citation type="journal article" date="2015" name="Chem. Biol.">
        <title>Structure, bioactivity, and resistance mechanism of streptomonomicin, an unusual lasso Peptide from an understudied halophilic actinomycete.</title>
        <authorList>
            <person name="Metelev M."/>
            <person name="Tietz J.I."/>
            <person name="Melby J.O."/>
            <person name="Blair P.M."/>
            <person name="Zhu L."/>
            <person name="Livnat I."/>
            <person name="Severinov K."/>
            <person name="Mitchell D.A."/>
        </authorList>
    </citation>
    <scope>NUCLEOTIDE SEQUENCE [LARGE SCALE GENOMIC DNA]</scope>
    <source>
        <strain evidence="3">YIM 90003</strain>
    </source>
</reference>
<evidence type="ECO:0000313" key="3">
    <source>
        <dbReference type="Proteomes" id="UP000031675"/>
    </source>
</evidence>